<keyword evidence="6" id="KW-0278">Fertilization</keyword>
<dbReference type="InterPro" id="IPR036943">
    <property type="entry name" value="FN_type2_sf"/>
</dbReference>
<dbReference type="PANTHER" id="PTHR22918:SF5">
    <property type="entry name" value="BINDER OF SPERM PROTEIN HOMOLOG 2"/>
    <property type="match status" value="1"/>
</dbReference>
<comment type="subcellular location">
    <subcellularLocation>
        <location evidence="1">Secreted</location>
    </subcellularLocation>
</comment>
<dbReference type="PANTHER" id="PTHR22918">
    <property type="entry name" value="SEMINAL PLASMA PROTEIN"/>
    <property type="match status" value="1"/>
</dbReference>
<dbReference type="InterPro" id="IPR000562">
    <property type="entry name" value="FN_type2_dom"/>
</dbReference>
<organism evidence="9 10">
    <name type="scientific">Physeter macrocephalus</name>
    <name type="common">Sperm whale</name>
    <name type="synonym">Physeter catodon</name>
    <dbReference type="NCBI Taxonomy" id="9755"/>
    <lineage>
        <taxon>Eukaryota</taxon>
        <taxon>Metazoa</taxon>
        <taxon>Chordata</taxon>
        <taxon>Craniata</taxon>
        <taxon>Vertebrata</taxon>
        <taxon>Euteleostomi</taxon>
        <taxon>Mammalia</taxon>
        <taxon>Eutheria</taxon>
        <taxon>Laurasiatheria</taxon>
        <taxon>Artiodactyla</taxon>
        <taxon>Whippomorpha</taxon>
        <taxon>Cetacea</taxon>
        <taxon>Odontoceti</taxon>
        <taxon>Physeteridae</taxon>
        <taxon>Physeter</taxon>
    </lineage>
</organism>
<dbReference type="PROSITE" id="PS51092">
    <property type="entry name" value="FN2_2"/>
    <property type="match status" value="1"/>
</dbReference>
<dbReference type="GO" id="GO:0048240">
    <property type="term" value="P:sperm capacitation"/>
    <property type="evidence" value="ECO:0007669"/>
    <property type="project" value="TreeGrafter"/>
</dbReference>
<reference evidence="10" key="1">
    <citation type="submission" date="2025-08" db="UniProtKB">
        <authorList>
            <consortium name="RefSeq"/>
        </authorList>
    </citation>
    <scope>IDENTIFICATION</scope>
    <source>
        <tissue evidence="10">Muscle</tissue>
    </source>
</reference>
<keyword evidence="9" id="KW-1185">Reference proteome</keyword>
<dbReference type="AlphaFoldDB" id="A0A2Y9F0K7"/>
<dbReference type="KEGG" id="pcad:102994248"/>
<dbReference type="InterPro" id="IPR013806">
    <property type="entry name" value="Kringle-like"/>
</dbReference>
<evidence type="ECO:0000256" key="4">
    <source>
        <dbReference type="ARBA" id="ARBA00022737"/>
    </source>
</evidence>
<evidence type="ECO:0000256" key="7">
    <source>
        <dbReference type="PROSITE-ProRule" id="PRU00479"/>
    </source>
</evidence>
<evidence type="ECO:0000256" key="2">
    <source>
        <dbReference type="ARBA" id="ARBA00010011"/>
    </source>
</evidence>
<dbReference type="SMART" id="SM00059">
    <property type="entry name" value="FN2"/>
    <property type="match status" value="2"/>
</dbReference>
<keyword evidence="5" id="KW-1015">Disulfide bond</keyword>
<dbReference type="FunFam" id="2.10.10.10:FF:000005">
    <property type="entry name" value="Epididymal sperm binding protein 1"/>
    <property type="match status" value="1"/>
</dbReference>
<comment type="similarity">
    <text evidence="2">Belongs to the seminal plasma protein family.</text>
</comment>
<comment type="caution">
    <text evidence="7">Lacks conserved residue(s) required for the propagation of feature annotation.</text>
</comment>
<dbReference type="OrthoDB" id="406838at2759"/>
<dbReference type="Proteomes" id="UP000248484">
    <property type="component" value="Chromosome 17"/>
</dbReference>
<dbReference type="InParanoid" id="A0A2Y9F0K7"/>
<keyword evidence="4" id="KW-0677">Repeat</keyword>
<dbReference type="InterPro" id="IPR051666">
    <property type="entry name" value="SP_Capacitation_Regulator"/>
</dbReference>
<keyword evidence="3" id="KW-0964">Secreted</keyword>
<evidence type="ECO:0000256" key="3">
    <source>
        <dbReference type="ARBA" id="ARBA00022525"/>
    </source>
</evidence>
<sequence length="80" mass="9231">MGAAAFFNHSCTFPFAYGDVIYYSCISVRSDHAWCSIDEVFQGRWRYCTAEDPPKCTFPFLYRNKLFASCTKEGYVLSRS</sequence>
<evidence type="ECO:0000256" key="1">
    <source>
        <dbReference type="ARBA" id="ARBA00004613"/>
    </source>
</evidence>
<dbReference type="RefSeq" id="XP_007112531.1">
    <property type="nucleotide sequence ID" value="XM_007112469.1"/>
</dbReference>
<evidence type="ECO:0000259" key="8">
    <source>
        <dbReference type="PROSITE" id="PS51092"/>
    </source>
</evidence>
<accession>A0A2Y9F0K7</accession>
<dbReference type="SUPFAM" id="SSF57440">
    <property type="entry name" value="Kringle-like"/>
    <property type="match status" value="2"/>
</dbReference>
<dbReference type="GO" id="GO:0008201">
    <property type="term" value="F:heparin binding"/>
    <property type="evidence" value="ECO:0007669"/>
    <property type="project" value="TreeGrafter"/>
</dbReference>
<feature type="domain" description="Fibronectin type-II" evidence="8">
    <location>
        <begin position="6"/>
        <end position="50"/>
    </location>
</feature>
<evidence type="ECO:0000313" key="10">
    <source>
        <dbReference type="RefSeq" id="XP_007112531.1"/>
    </source>
</evidence>
<protein>
    <submittedName>
        <fullName evidence="10">Binder of sperm protein homolog 2-like</fullName>
    </submittedName>
</protein>
<evidence type="ECO:0000256" key="5">
    <source>
        <dbReference type="ARBA" id="ARBA00023157"/>
    </source>
</evidence>
<evidence type="ECO:0000256" key="6">
    <source>
        <dbReference type="ARBA" id="ARBA00023279"/>
    </source>
</evidence>
<dbReference type="GO" id="GO:0009986">
    <property type="term" value="C:cell surface"/>
    <property type="evidence" value="ECO:0007669"/>
    <property type="project" value="TreeGrafter"/>
</dbReference>
<dbReference type="Pfam" id="PF00040">
    <property type="entry name" value="fn2"/>
    <property type="match status" value="2"/>
</dbReference>
<dbReference type="Gene3D" id="2.10.10.10">
    <property type="entry name" value="Fibronectin, type II, collagen-binding"/>
    <property type="match status" value="2"/>
</dbReference>
<proteinExistence type="inferred from homology"/>
<dbReference type="GeneID" id="102994248"/>
<evidence type="ECO:0000313" key="9">
    <source>
        <dbReference type="Proteomes" id="UP000248484"/>
    </source>
</evidence>
<dbReference type="GO" id="GO:0005576">
    <property type="term" value="C:extracellular region"/>
    <property type="evidence" value="ECO:0007669"/>
    <property type="project" value="UniProtKB-SubCell"/>
</dbReference>
<name>A0A2Y9F0K7_PHYMC</name>
<gene>
    <name evidence="10" type="primary">LOC102994248</name>
</gene>